<keyword evidence="2" id="KW-0597">Phosphoprotein</keyword>
<feature type="domain" description="Carrier" evidence="3">
    <location>
        <begin position="16"/>
        <end position="90"/>
    </location>
</feature>
<protein>
    <submittedName>
        <fullName evidence="4">Acyl carrier protein</fullName>
    </submittedName>
</protein>
<dbReference type="GO" id="GO:0017000">
    <property type="term" value="P:antibiotic biosynthetic process"/>
    <property type="evidence" value="ECO:0007669"/>
    <property type="project" value="UniProtKB-ARBA"/>
</dbReference>
<dbReference type="SMART" id="SM00823">
    <property type="entry name" value="PKS_PP"/>
    <property type="match status" value="1"/>
</dbReference>
<dbReference type="InterPro" id="IPR009081">
    <property type="entry name" value="PP-bd_ACP"/>
</dbReference>
<evidence type="ECO:0000313" key="4">
    <source>
        <dbReference type="EMBL" id="NEE06944.1"/>
    </source>
</evidence>
<keyword evidence="1" id="KW-0596">Phosphopantetheine</keyword>
<sequence length="94" mass="10382">MPDLTLDDAGHTPSPEELTVWLTERVAEHVEMPAQDIRTDTPLVSYGLDSVYAFAVIAEIEDRLGIALEPTTMWDNPTLDALVTAISQEMRARG</sequence>
<dbReference type="EMBL" id="JAAGMN010001115">
    <property type="protein sequence ID" value="NEE06944.1"/>
    <property type="molecule type" value="Genomic_DNA"/>
</dbReference>
<evidence type="ECO:0000256" key="2">
    <source>
        <dbReference type="ARBA" id="ARBA00022553"/>
    </source>
</evidence>
<name>A0A6G3WNA7_9ACTN</name>
<dbReference type="GO" id="GO:0031177">
    <property type="term" value="F:phosphopantetheine binding"/>
    <property type="evidence" value="ECO:0007669"/>
    <property type="project" value="InterPro"/>
</dbReference>
<dbReference type="AlphaFoldDB" id="A0A6G3WNA7"/>
<dbReference type="PROSITE" id="PS50075">
    <property type="entry name" value="CARRIER"/>
    <property type="match status" value="1"/>
</dbReference>
<dbReference type="InterPro" id="IPR036736">
    <property type="entry name" value="ACP-like_sf"/>
</dbReference>
<comment type="caution">
    <text evidence="4">The sequence shown here is derived from an EMBL/GenBank/DDBJ whole genome shotgun (WGS) entry which is preliminary data.</text>
</comment>
<evidence type="ECO:0000256" key="1">
    <source>
        <dbReference type="ARBA" id="ARBA00022450"/>
    </source>
</evidence>
<gene>
    <name evidence="4" type="ORF">G3M58_10865</name>
</gene>
<organism evidence="4">
    <name type="scientific">Streptomyces sp. SID7499</name>
    <dbReference type="NCBI Taxonomy" id="2706086"/>
    <lineage>
        <taxon>Bacteria</taxon>
        <taxon>Bacillati</taxon>
        <taxon>Actinomycetota</taxon>
        <taxon>Actinomycetes</taxon>
        <taxon>Kitasatosporales</taxon>
        <taxon>Streptomycetaceae</taxon>
        <taxon>Streptomyces</taxon>
    </lineage>
</organism>
<dbReference type="Pfam" id="PF00550">
    <property type="entry name" value="PP-binding"/>
    <property type="match status" value="1"/>
</dbReference>
<proteinExistence type="predicted"/>
<reference evidence="4" key="1">
    <citation type="submission" date="2020-01" db="EMBL/GenBank/DDBJ databases">
        <title>Insect and environment-associated Actinomycetes.</title>
        <authorList>
            <person name="Currrie C."/>
            <person name="Chevrette M."/>
            <person name="Carlson C."/>
            <person name="Stubbendieck R."/>
            <person name="Wendt-Pienkowski E."/>
        </authorList>
    </citation>
    <scope>NUCLEOTIDE SEQUENCE</scope>
    <source>
        <strain evidence="4">SID7499</strain>
    </source>
</reference>
<dbReference type="SMART" id="SM01294">
    <property type="entry name" value="PKS_PP_betabranch"/>
    <property type="match status" value="1"/>
</dbReference>
<dbReference type="SUPFAM" id="SSF47336">
    <property type="entry name" value="ACP-like"/>
    <property type="match status" value="1"/>
</dbReference>
<dbReference type="InterPro" id="IPR020806">
    <property type="entry name" value="PKS_PP-bd"/>
</dbReference>
<evidence type="ECO:0000259" key="3">
    <source>
        <dbReference type="PROSITE" id="PS50075"/>
    </source>
</evidence>
<accession>A0A6G3WNA7</accession>
<dbReference type="Gene3D" id="1.10.1200.10">
    <property type="entry name" value="ACP-like"/>
    <property type="match status" value="1"/>
</dbReference>